<comment type="caution">
    <text evidence="1">The sequence shown here is derived from an EMBL/GenBank/DDBJ whole genome shotgun (WGS) entry which is preliminary data.</text>
</comment>
<dbReference type="STRING" id="1797197.A2Y75_02165"/>
<evidence type="ECO:0000313" key="2">
    <source>
        <dbReference type="Proteomes" id="UP000177876"/>
    </source>
</evidence>
<dbReference type="GO" id="GO:0030638">
    <property type="term" value="P:polyketide metabolic process"/>
    <property type="evidence" value="ECO:0007669"/>
    <property type="project" value="InterPro"/>
</dbReference>
<dbReference type="PANTHER" id="PTHR38436:SF1">
    <property type="entry name" value="ESTER CYCLASE"/>
    <property type="match status" value="1"/>
</dbReference>
<reference evidence="1 2" key="1">
    <citation type="journal article" date="2016" name="Nat. Commun.">
        <title>Thousands of microbial genomes shed light on interconnected biogeochemical processes in an aquifer system.</title>
        <authorList>
            <person name="Anantharaman K."/>
            <person name="Brown C.T."/>
            <person name="Hug L.A."/>
            <person name="Sharon I."/>
            <person name="Castelle C.J."/>
            <person name="Probst A.J."/>
            <person name="Thomas B.C."/>
            <person name="Singh A."/>
            <person name="Wilkins M.J."/>
            <person name="Karaoz U."/>
            <person name="Brodie E.L."/>
            <person name="Williams K.H."/>
            <person name="Hubbard S.S."/>
            <person name="Banfield J.F."/>
        </authorList>
    </citation>
    <scope>NUCLEOTIDE SEQUENCE [LARGE SCALE GENOMIC DNA]</scope>
</reference>
<dbReference type="InterPro" id="IPR009959">
    <property type="entry name" value="Cyclase_SnoaL-like"/>
</dbReference>
<dbReference type="PANTHER" id="PTHR38436">
    <property type="entry name" value="POLYKETIDE CYCLASE SNOAL-LIKE DOMAIN"/>
    <property type="match status" value="1"/>
</dbReference>
<dbReference type="InterPro" id="IPR032710">
    <property type="entry name" value="NTF2-like_dom_sf"/>
</dbReference>
<evidence type="ECO:0000313" key="1">
    <source>
        <dbReference type="EMBL" id="OFW60113.1"/>
    </source>
</evidence>
<dbReference type="EMBL" id="MELK01000006">
    <property type="protein sequence ID" value="OFW60113.1"/>
    <property type="molecule type" value="Genomic_DNA"/>
</dbReference>
<organism evidence="1 2">
    <name type="scientific">Candidatus Solincola sediminis</name>
    <dbReference type="NCBI Taxonomy" id="1797199"/>
    <lineage>
        <taxon>Bacteria</taxon>
        <taxon>Bacillati</taxon>
        <taxon>Actinomycetota</taxon>
        <taxon>Candidatus Geothermincolia</taxon>
        <taxon>Candidatus Geothermincolales</taxon>
        <taxon>Candidatus Geothermincolaceae</taxon>
        <taxon>Candidatus Solincola</taxon>
    </lineage>
</organism>
<dbReference type="Proteomes" id="UP000177876">
    <property type="component" value="Unassembled WGS sequence"/>
</dbReference>
<evidence type="ECO:0008006" key="3">
    <source>
        <dbReference type="Google" id="ProtNLM"/>
    </source>
</evidence>
<dbReference type="AlphaFoldDB" id="A0A1F2WTG9"/>
<sequence>MATQIEENKRIAVGVYTGLFNKKDLSIIEERIAPNYRQYNPTVHDGAEELRSALEGMLASFPELRVDVKGTTAEVDLVALHVHWSMNPEDRGSAIVDVFRLENGLLVEHWDVIQEIAETSANHNGMS</sequence>
<dbReference type="SUPFAM" id="SSF54427">
    <property type="entry name" value="NTF2-like"/>
    <property type="match status" value="1"/>
</dbReference>
<gene>
    <name evidence="1" type="ORF">A2Y75_02165</name>
</gene>
<dbReference type="Gene3D" id="3.10.450.50">
    <property type="match status" value="1"/>
</dbReference>
<proteinExistence type="predicted"/>
<protein>
    <recommendedName>
        <fullName evidence="3">SnoaL-like domain-containing protein</fullName>
    </recommendedName>
</protein>
<dbReference type="Pfam" id="PF07366">
    <property type="entry name" value="SnoaL"/>
    <property type="match status" value="1"/>
</dbReference>
<accession>A0A1F2WTG9</accession>
<name>A0A1F2WTG9_9ACTN</name>